<reference evidence="1" key="1">
    <citation type="submission" date="2022-06" db="EMBL/GenBank/DDBJ databases">
        <title>Vallitalea longa sp. nov., an anaerobic bacterium isolated from marine sediment.</title>
        <authorList>
            <person name="Hirano S."/>
            <person name="Terahara T."/>
            <person name="Mori K."/>
            <person name="Hamada M."/>
            <person name="Matsumoto R."/>
            <person name="Kobayashi T."/>
        </authorList>
    </citation>
    <scope>NUCLEOTIDE SEQUENCE</scope>
    <source>
        <strain evidence="1">SH18-1</strain>
    </source>
</reference>
<evidence type="ECO:0000313" key="2">
    <source>
        <dbReference type="Proteomes" id="UP001144256"/>
    </source>
</evidence>
<proteinExistence type="predicted"/>
<evidence type="ECO:0000313" key="1">
    <source>
        <dbReference type="EMBL" id="GKX27865.1"/>
    </source>
</evidence>
<comment type="caution">
    <text evidence="1">The sequence shown here is derived from an EMBL/GenBank/DDBJ whole genome shotgun (WGS) entry which is preliminary data.</text>
</comment>
<sequence length="67" mass="7665">MQTEYCIRNSDKKAFFIGDEVTIKTNTLEGLTGVITHITCKGLYINNGGKKDKYFRADEIVKITQYK</sequence>
<gene>
    <name evidence="1" type="ORF">SH1V18_03450</name>
</gene>
<organism evidence="1 2">
    <name type="scientific">Vallitalea longa</name>
    <dbReference type="NCBI Taxonomy" id="2936439"/>
    <lineage>
        <taxon>Bacteria</taxon>
        <taxon>Bacillati</taxon>
        <taxon>Bacillota</taxon>
        <taxon>Clostridia</taxon>
        <taxon>Lachnospirales</taxon>
        <taxon>Vallitaleaceae</taxon>
        <taxon>Vallitalea</taxon>
    </lineage>
</organism>
<accession>A0A9W5Y779</accession>
<dbReference type="Proteomes" id="UP001144256">
    <property type="component" value="Unassembled WGS sequence"/>
</dbReference>
<dbReference type="AlphaFoldDB" id="A0A9W5Y779"/>
<name>A0A9W5Y779_9FIRM</name>
<keyword evidence="2" id="KW-1185">Reference proteome</keyword>
<dbReference type="EMBL" id="BRLB01000001">
    <property type="protein sequence ID" value="GKX27865.1"/>
    <property type="molecule type" value="Genomic_DNA"/>
</dbReference>
<dbReference type="RefSeq" id="WP_281811593.1">
    <property type="nucleotide sequence ID" value="NZ_BRLB01000001.1"/>
</dbReference>
<protein>
    <submittedName>
        <fullName evidence="1">Uncharacterized protein</fullName>
    </submittedName>
</protein>